<dbReference type="NCBIfam" id="TIGR00506">
    <property type="entry name" value="ribB"/>
    <property type="match status" value="1"/>
</dbReference>
<feature type="site" description="Essential for catalytic activity" evidence="14">
    <location>
        <position position="167"/>
    </location>
</feature>
<feature type="binding site" evidence="14">
    <location>
        <position position="35"/>
    </location>
    <ligand>
        <name>D-ribulose 5-phosphate</name>
        <dbReference type="ChEBI" id="CHEBI:58121"/>
    </ligand>
</feature>
<dbReference type="GO" id="GO:0030145">
    <property type="term" value="F:manganese ion binding"/>
    <property type="evidence" value="ECO:0007669"/>
    <property type="project" value="UniProtKB-UniRule"/>
</dbReference>
<comment type="function">
    <text evidence="3 14">Catalyzes the conversion of D-ribulose 5-phosphate to formate and 3,4-dihydroxy-2-butanone 4-phosphate.</text>
</comment>
<evidence type="ECO:0000256" key="13">
    <source>
        <dbReference type="ARBA" id="ARBA00023239"/>
    </source>
</evidence>
<dbReference type="Proteomes" id="UP000198816">
    <property type="component" value="Unassembled WGS sequence"/>
</dbReference>
<dbReference type="UniPathway" id="UPA00275">
    <property type="reaction ID" value="UER00399"/>
</dbReference>
<keyword evidence="13 14" id="KW-0456">Lyase</keyword>
<sequence length="381" mass="41636">MGNSGLHSTEEIIEELRQGRMVVIMDDEDRENEGDLLMAADRVTPEAVNFMAKYGRGLICLTLSKEHCERLRLPMMVSDNQAAHSTAFTVSIEAARGVTTGISAADRATTIQAAVAPDAQPKDLVQPGHIFPLMAQPGGVLVRAGHTEAGCDLARLAGYSPAAVIVEILNEDGSMARRPDLEAFAETHGLKIGTIADLIHYRVRHEKAVLRECECELRTDHGTFRLVAYRDSIDNEIHLALTLGEISPERPTLVRVHLQNTLCDLFGTRHNACGWPLQDVMRQVAAEGEGVIVVLRNRDSAADLLARLKDFQLHDEDDVVPARRQDRNALRTYGIGAQILSDIGVRKMRVMSAPKAMHAISGFDLEVVEYTGGRPASGPAT</sequence>
<dbReference type="InterPro" id="IPR032677">
    <property type="entry name" value="GTP_cyclohydro_II"/>
</dbReference>
<dbReference type="RefSeq" id="WP_093028888.1">
    <property type="nucleotide sequence ID" value="NZ_FNNZ01000003.1"/>
</dbReference>
<dbReference type="Pfam" id="PF00926">
    <property type="entry name" value="DHBP_synthase"/>
    <property type="match status" value="1"/>
</dbReference>
<feature type="binding site" evidence="14">
    <location>
        <begin position="30"/>
        <end position="31"/>
    </location>
    <ligand>
        <name>D-ribulose 5-phosphate</name>
        <dbReference type="ChEBI" id="CHEBI:58121"/>
    </ligand>
</feature>
<evidence type="ECO:0000256" key="1">
    <source>
        <dbReference type="ARBA" id="ARBA00000141"/>
    </source>
</evidence>
<accession>A0A1H2T4E5</accession>
<comment type="cofactor">
    <cofactor evidence="14">
        <name>Mg(2+)</name>
        <dbReference type="ChEBI" id="CHEBI:18420"/>
    </cofactor>
    <cofactor evidence="14">
        <name>Mn(2+)</name>
        <dbReference type="ChEBI" id="CHEBI:29035"/>
    </cofactor>
    <text evidence="14">Binds 2 divalent metal cations per subunit. Magnesium or manganese.</text>
</comment>
<comment type="similarity">
    <text evidence="6">In the C-terminal section; belongs to the GTP cyclohydrolase II family.</text>
</comment>
<comment type="cofactor">
    <cofactor evidence="2">
        <name>Mn(2+)</name>
        <dbReference type="ChEBI" id="CHEBI:29035"/>
    </cofactor>
</comment>
<organism evidence="16 17">
    <name type="scientific">Thiocapsa roseopersicina</name>
    <dbReference type="NCBI Taxonomy" id="1058"/>
    <lineage>
        <taxon>Bacteria</taxon>
        <taxon>Pseudomonadati</taxon>
        <taxon>Pseudomonadota</taxon>
        <taxon>Gammaproteobacteria</taxon>
        <taxon>Chromatiales</taxon>
        <taxon>Chromatiaceae</taxon>
        <taxon>Thiocapsa</taxon>
    </lineage>
</organism>
<dbReference type="NCBIfam" id="NF010626">
    <property type="entry name" value="PRK14019.1"/>
    <property type="match status" value="1"/>
</dbReference>
<dbReference type="STRING" id="1058.SAMN05421783_103287"/>
<comment type="subunit">
    <text evidence="14">Homodimer.</text>
</comment>
<evidence type="ECO:0000259" key="15">
    <source>
        <dbReference type="Pfam" id="PF00925"/>
    </source>
</evidence>
<dbReference type="InterPro" id="IPR017945">
    <property type="entry name" value="DHBP_synth_RibB-like_a/b_dom"/>
</dbReference>
<dbReference type="OrthoDB" id="9793111at2"/>
<comment type="catalytic activity">
    <reaction evidence="1 14">
        <text>D-ribulose 5-phosphate = (2S)-2-hydroxy-3-oxobutyl phosphate + formate + H(+)</text>
        <dbReference type="Rhea" id="RHEA:18457"/>
        <dbReference type="ChEBI" id="CHEBI:15378"/>
        <dbReference type="ChEBI" id="CHEBI:15740"/>
        <dbReference type="ChEBI" id="CHEBI:58121"/>
        <dbReference type="ChEBI" id="CHEBI:58830"/>
        <dbReference type="EC" id="4.1.99.12"/>
    </reaction>
</comment>
<evidence type="ECO:0000256" key="6">
    <source>
        <dbReference type="ARBA" id="ARBA00008976"/>
    </source>
</evidence>
<dbReference type="Gene3D" id="3.90.870.10">
    <property type="entry name" value="DHBP synthase"/>
    <property type="match status" value="1"/>
</dbReference>
<dbReference type="GO" id="GO:0008686">
    <property type="term" value="F:3,4-dihydroxy-2-butanone-4-phosphate synthase activity"/>
    <property type="evidence" value="ECO:0007669"/>
    <property type="project" value="UniProtKB-UniRule"/>
</dbReference>
<dbReference type="PANTHER" id="PTHR21327">
    <property type="entry name" value="GTP CYCLOHYDROLASE II-RELATED"/>
    <property type="match status" value="1"/>
</dbReference>
<feature type="binding site" evidence="14">
    <location>
        <position position="31"/>
    </location>
    <ligand>
        <name>Mg(2+)</name>
        <dbReference type="ChEBI" id="CHEBI:18420"/>
        <label>1</label>
    </ligand>
</feature>
<feature type="site" description="Essential for catalytic activity" evidence="14">
    <location>
        <position position="129"/>
    </location>
</feature>
<evidence type="ECO:0000256" key="5">
    <source>
        <dbReference type="ARBA" id="ARBA00005520"/>
    </source>
</evidence>
<proteinExistence type="inferred from homology"/>
<keyword evidence="9 14" id="KW-0686">Riboflavin biosynthesis</keyword>
<comment type="similarity">
    <text evidence="5">In the N-terminal section; belongs to the DHBP synthase family.</text>
</comment>
<feature type="binding site" evidence="14">
    <location>
        <position position="146"/>
    </location>
    <ligand>
        <name>Mg(2+)</name>
        <dbReference type="ChEBI" id="CHEBI:18420"/>
        <label>2</label>
    </ligand>
</feature>
<dbReference type="SUPFAM" id="SSF142695">
    <property type="entry name" value="RibA-like"/>
    <property type="match status" value="1"/>
</dbReference>
<evidence type="ECO:0000256" key="12">
    <source>
        <dbReference type="ARBA" id="ARBA00023211"/>
    </source>
</evidence>
<evidence type="ECO:0000256" key="11">
    <source>
        <dbReference type="ARBA" id="ARBA00022842"/>
    </source>
</evidence>
<keyword evidence="12 14" id="KW-0464">Manganese</keyword>
<dbReference type="HAMAP" id="MF_00180">
    <property type="entry name" value="RibB"/>
    <property type="match status" value="1"/>
</dbReference>
<dbReference type="InterPro" id="IPR036144">
    <property type="entry name" value="RibA-like_sf"/>
</dbReference>
<comment type="pathway">
    <text evidence="4 14">Cofactor biosynthesis; riboflavin biosynthesis; 2-hydroxy-3-oxobutyl phosphate from D-ribulose 5-phosphate: step 1/1.</text>
</comment>
<gene>
    <name evidence="14" type="primary">ribB</name>
    <name evidence="16" type="ORF">SAMN05421783_103287</name>
</gene>
<dbReference type="GO" id="GO:0009231">
    <property type="term" value="P:riboflavin biosynthetic process"/>
    <property type="evidence" value="ECO:0007669"/>
    <property type="project" value="UniProtKB-UniRule"/>
</dbReference>
<keyword evidence="17" id="KW-1185">Reference proteome</keyword>
<dbReference type="GO" id="GO:0000287">
    <property type="term" value="F:magnesium ion binding"/>
    <property type="evidence" value="ECO:0007669"/>
    <property type="project" value="UniProtKB-UniRule"/>
</dbReference>
<feature type="domain" description="GTP cyclohydrolase II" evidence="15">
    <location>
        <begin position="213"/>
        <end position="371"/>
    </location>
</feature>
<reference evidence="17" key="1">
    <citation type="submission" date="2016-10" db="EMBL/GenBank/DDBJ databases">
        <authorList>
            <person name="Varghese N."/>
            <person name="Submissions S."/>
        </authorList>
    </citation>
    <scope>NUCLEOTIDE SEQUENCE [LARGE SCALE GENOMIC DNA]</scope>
    <source>
        <strain evidence="17">DSM 217</strain>
    </source>
</reference>
<dbReference type="Pfam" id="PF00925">
    <property type="entry name" value="GTP_cyclohydro2"/>
    <property type="match status" value="1"/>
</dbReference>
<evidence type="ECO:0000256" key="14">
    <source>
        <dbReference type="HAMAP-Rule" id="MF_00180"/>
    </source>
</evidence>
<dbReference type="PANTHER" id="PTHR21327:SF34">
    <property type="entry name" value="3,4-DIHYDROXY-2-BUTANONE 4-PHOSPHATE SYNTHASE"/>
    <property type="match status" value="1"/>
</dbReference>
<name>A0A1H2T4E5_THIRO</name>
<evidence type="ECO:0000256" key="9">
    <source>
        <dbReference type="ARBA" id="ARBA00022619"/>
    </source>
</evidence>
<dbReference type="AlphaFoldDB" id="A0A1H2T4E5"/>
<evidence type="ECO:0000256" key="8">
    <source>
        <dbReference type="ARBA" id="ARBA00018836"/>
    </source>
</evidence>
<evidence type="ECO:0000256" key="10">
    <source>
        <dbReference type="ARBA" id="ARBA00022723"/>
    </source>
</evidence>
<dbReference type="EMBL" id="FNNZ01000003">
    <property type="protein sequence ID" value="SDW38667.1"/>
    <property type="molecule type" value="Genomic_DNA"/>
</dbReference>
<dbReference type="GO" id="GO:0003935">
    <property type="term" value="F:GTP cyclohydrolase II activity"/>
    <property type="evidence" value="ECO:0007669"/>
    <property type="project" value="TreeGrafter"/>
</dbReference>
<dbReference type="GO" id="GO:0005829">
    <property type="term" value="C:cytosol"/>
    <property type="evidence" value="ECO:0007669"/>
    <property type="project" value="TreeGrafter"/>
</dbReference>
<dbReference type="InterPro" id="IPR000422">
    <property type="entry name" value="DHBP_synthase_RibB"/>
</dbReference>
<evidence type="ECO:0000256" key="4">
    <source>
        <dbReference type="ARBA" id="ARBA00004904"/>
    </source>
</evidence>
<dbReference type="PIRSF" id="PIRSF001259">
    <property type="entry name" value="RibA"/>
    <property type="match status" value="1"/>
</dbReference>
<dbReference type="SUPFAM" id="SSF55821">
    <property type="entry name" value="YrdC/RibB"/>
    <property type="match status" value="1"/>
</dbReference>
<comment type="similarity">
    <text evidence="14">Belongs to the DHBP synthase family.</text>
</comment>
<feature type="binding site" evidence="14">
    <location>
        <position position="31"/>
    </location>
    <ligand>
        <name>Mg(2+)</name>
        <dbReference type="ChEBI" id="CHEBI:18420"/>
        <label>2</label>
    </ligand>
</feature>
<evidence type="ECO:0000256" key="2">
    <source>
        <dbReference type="ARBA" id="ARBA00001936"/>
    </source>
</evidence>
<protein>
    <recommendedName>
        <fullName evidence="8 14">3,4-dihydroxy-2-butanone 4-phosphate synthase</fullName>
        <shortName evidence="14">DHBP synthase</shortName>
        <ecNumber evidence="7 14">4.1.99.12</ecNumber>
    </recommendedName>
</protein>
<feature type="binding site" evidence="14">
    <location>
        <begin position="143"/>
        <end position="147"/>
    </location>
    <ligand>
        <name>D-ribulose 5-phosphate</name>
        <dbReference type="ChEBI" id="CHEBI:58121"/>
    </ligand>
</feature>
<evidence type="ECO:0000256" key="7">
    <source>
        <dbReference type="ARBA" id="ARBA00012153"/>
    </source>
</evidence>
<dbReference type="EC" id="4.1.99.12" evidence="7 14"/>
<keyword evidence="11 14" id="KW-0460">Magnesium</keyword>
<dbReference type="Gene3D" id="3.40.50.10990">
    <property type="entry name" value="GTP cyclohydrolase II"/>
    <property type="match status" value="1"/>
</dbReference>
<evidence type="ECO:0000256" key="3">
    <source>
        <dbReference type="ARBA" id="ARBA00002284"/>
    </source>
</evidence>
<evidence type="ECO:0000313" key="16">
    <source>
        <dbReference type="EMBL" id="SDW38667.1"/>
    </source>
</evidence>
<keyword evidence="10 14" id="KW-0479">Metal-binding</keyword>
<dbReference type="FunFam" id="3.90.870.10:FF:000001">
    <property type="entry name" value="Riboflavin biosynthesis protein RibBA"/>
    <property type="match status" value="1"/>
</dbReference>
<evidence type="ECO:0000313" key="17">
    <source>
        <dbReference type="Proteomes" id="UP000198816"/>
    </source>
</evidence>
<keyword evidence="16" id="KW-0378">Hydrolase</keyword>